<dbReference type="InterPro" id="IPR010540">
    <property type="entry name" value="CmpB_TMEM229"/>
</dbReference>
<feature type="transmembrane region" description="Helical" evidence="1">
    <location>
        <begin position="123"/>
        <end position="142"/>
    </location>
</feature>
<feature type="transmembrane region" description="Helical" evidence="1">
    <location>
        <begin position="248"/>
        <end position="267"/>
    </location>
</feature>
<accession>A0A9J6QT30</accession>
<dbReference type="EMBL" id="JAOSHN010000002">
    <property type="protein sequence ID" value="MCU7377851.1"/>
    <property type="molecule type" value="Genomic_DNA"/>
</dbReference>
<name>A0A9J6QT30_9FIRM</name>
<protein>
    <submittedName>
        <fullName evidence="2">DUF975 family protein</fullName>
    </submittedName>
</protein>
<feature type="transmembrane region" description="Helical" evidence="1">
    <location>
        <begin position="20"/>
        <end position="38"/>
    </location>
</feature>
<reference evidence="2" key="1">
    <citation type="submission" date="2022-09" db="EMBL/GenBank/DDBJ databases">
        <title>Culturomic study of gut microbiota in children with autism spectrum disorder.</title>
        <authorList>
            <person name="Efimov B.A."/>
            <person name="Chaplin A.V."/>
            <person name="Sokolova S.R."/>
            <person name="Pikina A.P."/>
            <person name="Korzhanova M."/>
            <person name="Belova V."/>
            <person name="Korostin D."/>
        </authorList>
    </citation>
    <scope>NUCLEOTIDE SEQUENCE</scope>
    <source>
        <strain evidence="2">ASD5510</strain>
    </source>
</reference>
<feature type="transmembrane region" description="Helical" evidence="1">
    <location>
        <begin position="181"/>
        <end position="203"/>
    </location>
</feature>
<sequence>MWSRKELKAEAKANLKKNYWAMVAVCFLMAILIAEYSLSTETINYYDSDNRYSGAVQNEMNSTGGLGEEMDHLLPGSEEQLQQELHPTKGVFSSVFNMLGKSKATANNILRTINSIAADHGGFALMIALLAVALAAFYEIFIKAMLRVGERRFFLENHLYHKTHIGRIFFLFKEKKFRRPAWVMLVKAIYLFLWSLTIVGGIIKHYSYKMIPYILAENPDIDRRQAFKLSREMMNGNKWKAFVLDLSFIGWNILMSVTFGILGIFFLNPYVRGVEANLYLALRATAIARDLPGADALNDDYLAAAPADIQEGFYPGQAQVRQKKIALDYHRHYTLINLVLFFFIAAFIGWCWEVALHLVKDGIFVNRGTMLGPWLPIYGVGGVASLIILKRFVDRPSLLFVLTMALCGVVEYFTSWYLEMTKGIKWWDYSGYLLNLNGRICLEGLLTFAIAGCAFIYLIAPKLDTMLNRIPKGTRFGICGILILLFGADTVYSHFHPNTGEGITDYGMLAEPERSAASGQEASGETTL</sequence>
<dbReference type="PANTHER" id="PTHR40076">
    <property type="entry name" value="MEMBRANE PROTEIN-RELATED"/>
    <property type="match status" value="1"/>
</dbReference>
<feature type="transmembrane region" description="Helical" evidence="1">
    <location>
        <begin position="371"/>
        <end position="389"/>
    </location>
</feature>
<feature type="transmembrane region" description="Helical" evidence="1">
    <location>
        <begin position="476"/>
        <end position="495"/>
    </location>
</feature>
<dbReference type="AlphaFoldDB" id="A0A9J6QT30"/>
<proteinExistence type="predicted"/>
<keyword evidence="1" id="KW-1133">Transmembrane helix</keyword>
<evidence type="ECO:0000256" key="1">
    <source>
        <dbReference type="SAM" id="Phobius"/>
    </source>
</evidence>
<dbReference type="Pfam" id="PF06161">
    <property type="entry name" value="DUF975"/>
    <property type="match status" value="1"/>
</dbReference>
<feature type="transmembrane region" description="Helical" evidence="1">
    <location>
        <begin position="437"/>
        <end position="460"/>
    </location>
</feature>
<evidence type="ECO:0000313" key="3">
    <source>
        <dbReference type="Proteomes" id="UP001065549"/>
    </source>
</evidence>
<dbReference type="PANTHER" id="PTHR40076:SF1">
    <property type="entry name" value="MEMBRANE PROTEIN"/>
    <property type="match status" value="1"/>
</dbReference>
<keyword evidence="3" id="KW-1185">Reference proteome</keyword>
<comment type="caution">
    <text evidence="2">The sequence shown here is derived from an EMBL/GenBank/DDBJ whole genome shotgun (WGS) entry which is preliminary data.</text>
</comment>
<keyword evidence="1" id="KW-0812">Transmembrane</keyword>
<dbReference type="Pfam" id="PF06541">
    <property type="entry name" value="ABC_trans_CmpB"/>
    <property type="match status" value="1"/>
</dbReference>
<dbReference type="RefSeq" id="WP_253019664.1">
    <property type="nucleotide sequence ID" value="NZ_JAOSHN010000002.1"/>
</dbReference>
<dbReference type="Proteomes" id="UP001065549">
    <property type="component" value="Unassembled WGS sequence"/>
</dbReference>
<gene>
    <name evidence="2" type="ORF">OBO34_05730</name>
</gene>
<feature type="transmembrane region" description="Helical" evidence="1">
    <location>
        <begin position="398"/>
        <end position="417"/>
    </location>
</feature>
<feature type="transmembrane region" description="Helical" evidence="1">
    <location>
        <begin position="333"/>
        <end position="359"/>
    </location>
</feature>
<organism evidence="2 3">
    <name type="scientific">Hominibacterium faecale</name>
    <dbReference type="NCBI Taxonomy" id="2839743"/>
    <lineage>
        <taxon>Bacteria</taxon>
        <taxon>Bacillati</taxon>
        <taxon>Bacillota</taxon>
        <taxon>Clostridia</taxon>
        <taxon>Peptostreptococcales</taxon>
        <taxon>Anaerovoracaceae</taxon>
        <taxon>Hominibacterium</taxon>
    </lineage>
</organism>
<keyword evidence="1" id="KW-0472">Membrane</keyword>
<dbReference type="InterPro" id="IPR010380">
    <property type="entry name" value="DUF975"/>
</dbReference>
<evidence type="ECO:0000313" key="2">
    <source>
        <dbReference type="EMBL" id="MCU7377851.1"/>
    </source>
</evidence>